<feature type="domain" description="Beta-lactamase-related" evidence="3">
    <location>
        <begin position="37"/>
        <end position="351"/>
    </location>
</feature>
<accession>A0A2P8CJ91</accession>
<keyword evidence="1" id="KW-0812">Transmembrane</keyword>
<gene>
    <name evidence="4" type="ORF">CLV63_13812</name>
</gene>
<dbReference type="RefSeq" id="WP_106586873.1">
    <property type="nucleotide sequence ID" value="NZ_PYGA01000038.1"/>
</dbReference>
<dbReference type="AlphaFoldDB" id="A0A2P8CJ91"/>
<comment type="caution">
    <text evidence="4">The sequence shown here is derived from an EMBL/GenBank/DDBJ whole genome shotgun (WGS) entry which is preliminary data.</text>
</comment>
<dbReference type="InterPro" id="IPR012338">
    <property type="entry name" value="Beta-lactam/transpept-like"/>
</dbReference>
<keyword evidence="5" id="KW-1185">Reference proteome</keyword>
<dbReference type="EMBL" id="PYGA01000038">
    <property type="protein sequence ID" value="PSK85013.1"/>
    <property type="molecule type" value="Genomic_DNA"/>
</dbReference>
<reference evidence="4 5" key="1">
    <citation type="submission" date="2018-03" db="EMBL/GenBank/DDBJ databases">
        <title>Genomic Encyclopedia of Archaeal and Bacterial Type Strains, Phase II (KMG-II): from individual species to whole genera.</title>
        <authorList>
            <person name="Goeker M."/>
        </authorList>
    </citation>
    <scope>NUCLEOTIDE SEQUENCE [LARGE SCALE GENOMIC DNA]</scope>
    <source>
        <strain evidence="4 5">DSM 45312</strain>
    </source>
</reference>
<dbReference type="PANTHER" id="PTHR43283">
    <property type="entry name" value="BETA-LACTAMASE-RELATED"/>
    <property type="match status" value="1"/>
</dbReference>
<dbReference type="PANTHER" id="PTHR43283:SF3">
    <property type="entry name" value="BETA-LACTAMASE FAMILY PROTEIN (AFU_ORTHOLOGUE AFUA_5G07500)"/>
    <property type="match status" value="1"/>
</dbReference>
<feature type="transmembrane region" description="Helical" evidence="1">
    <location>
        <begin position="424"/>
        <end position="445"/>
    </location>
</feature>
<protein>
    <submittedName>
        <fullName evidence="4">CubicO group peptidase (Beta-lactamase class C family)</fullName>
    </submittedName>
</protein>
<keyword evidence="1" id="KW-0472">Membrane</keyword>
<keyword evidence="1" id="KW-1133">Transmembrane helix</keyword>
<dbReference type="Proteomes" id="UP000240542">
    <property type="component" value="Unassembled WGS sequence"/>
</dbReference>
<dbReference type="InterPro" id="IPR001466">
    <property type="entry name" value="Beta-lactam-related"/>
</dbReference>
<proteinExistence type="predicted"/>
<keyword evidence="2" id="KW-0732">Signal</keyword>
<evidence type="ECO:0000313" key="5">
    <source>
        <dbReference type="Proteomes" id="UP000240542"/>
    </source>
</evidence>
<feature type="signal peptide" evidence="2">
    <location>
        <begin position="1"/>
        <end position="25"/>
    </location>
</feature>
<sequence>MQTRNLALAAALCGFALAAPAPAAAAGGAPAAPAEIDAYMTRSLERSGLPGAAVAITRGDEVVHTAGYGRGSGGAPLTARTPMAIGSLSKSVTSLAVAQLVDDGLLGFDDPVRDHLPEFRLADPRADRITVRMLLTQTSGMADPGFPEMRRPQPRDLKGAVARLASARLVADPGTRWNYHNPNYHVAARLVEVVADRPFAEHLRTRVFGPAGMDQTATRDTAAQRPGGLRDGYTPAFVKMAARPPLDHFVNGSGGVVSTADDLAQWLIVQGDGTATDGTRLVSAAGLAEMHAPGPAGGDYGMGWDLDRTGGRIARIHHGGTLFTASAEQILLPGAEGRDDYGVAVAFNSASALGAEQMAVIEGLVALVRGERPDLPVPATAYADLGLTGLGAVTLGVGGYRIARARRWARRRAHRPLPLLLLSLAPRLVPVALFLALPALAGLLFGGRDVTWEAAFYGWPLFVAWAALAALLSTVLLAARAVRLSDVRRARPD</sequence>
<dbReference type="InterPro" id="IPR050789">
    <property type="entry name" value="Diverse_Enzym_Activities"/>
</dbReference>
<dbReference type="OrthoDB" id="3174977at2"/>
<dbReference type="Pfam" id="PF00144">
    <property type="entry name" value="Beta-lactamase"/>
    <property type="match status" value="1"/>
</dbReference>
<evidence type="ECO:0000256" key="2">
    <source>
        <dbReference type="SAM" id="SignalP"/>
    </source>
</evidence>
<evidence type="ECO:0000256" key="1">
    <source>
        <dbReference type="SAM" id="Phobius"/>
    </source>
</evidence>
<feature type="transmembrane region" description="Helical" evidence="1">
    <location>
        <begin position="381"/>
        <end position="403"/>
    </location>
</feature>
<evidence type="ECO:0000313" key="4">
    <source>
        <dbReference type="EMBL" id="PSK85013.1"/>
    </source>
</evidence>
<dbReference type="Gene3D" id="3.40.710.10">
    <property type="entry name" value="DD-peptidase/beta-lactamase superfamily"/>
    <property type="match status" value="1"/>
</dbReference>
<feature type="transmembrane region" description="Helical" evidence="1">
    <location>
        <begin position="457"/>
        <end position="479"/>
    </location>
</feature>
<feature type="chain" id="PRO_5015105784" evidence="2">
    <location>
        <begin position="26"/>
        <end position="493"/>
    </location>
</feature>
<evidence type="ECO:0000259" key="3">
    <source>
        <dbReference type="Pfam" id="PF00144"/>
    </source>
</evidence>
<name>A0A2P8CJ91_9ACTN</name>
<dbReference type="SUPFAM" id="SSF56601">
    <property type="entry name" value="beta-lactamase/transpeptidase-like"/>
    <property type="match status" value="1"/>
</dbReference>
<organism evidence="4 5">
    <name type="scientific">Murinocardiopsis flavida</name>
    <dbReference type="NCBI Taxonomy" id="645275"/>
    <lineage>
        <taxon>Bacteria</taxon>
        <taxon>Bacillati</taxon>
        <taxon>Actinomycetota</taxon>
        <taxon>Actinomycetes</taxon>
        <taxon>Streptosporangiales</taxon>
        <taxon>Nocardiopsidaceae</taxon>
        <taxon>Murinocardiopsis</taxon>
    </lineage>
</organism>